<evidence type="ECO:0000256" key="1">
    <source>
        <dbReference type="SAM" id="Phobius"/>
    </source>
</evidence>
<dbReference type="AlphaFoldDB" id="A0A077HK86"/>
<gene>
    <name evidence="3" type="ORF">CUREI_04250</name>
</gene>
<feature type="transmembrane region" description="Helical" evidence="1">
    <location>
        <begin position="45"/>
        <end position="68"/>
    </location>
</feature>
<feature type="transmembrane region" description="Helical" evidence="1">
    <location>
        <begin position="16"/>
        <end position="39"/>
    </location>
</feature>
<keyword evidence="4" id="KW-1185">Reference proteome</keyword>
<feature type="transmembrane region" description="Helical" evidence="1">
    <location>
        <begin position="123"/>
        <end position="142"/>
    </location>
</feature>
<feature type="transmembrane region" description="Helical" evidence="1">
    <location>
        <begin position="181"/>
        <end position="198"/>
    </location>
</feature>
<dbReference type="PANTHER" id="PTHR36435:SF1">
    <property type="entry name" value="CAAX AMINO TERMINAL PROTEASE FAMILY PROTEIN"/>
    <property type="match status" value="1"/>
</dbReference>
<reference evidence="3 4" key="1">
    <citation type="submission" date="2014-08" db="EMBL/GenBank/DDBJ databases">
        <title>Complete genome sequence of Corynebacterium ureicelerivorans DSM 45051, a lipophilic and urea-splitting isolate from a blood culture of a septicaemia patient.</title>
        <authorList>
            <person name="Tippelt A."/>
            <person name="Albersmeier A."/>
            <person name="Brinkrolf K."/>
            <person name="Ruckert C."/>
            <person name="Tauch A."/>
        </authorList>
    </citation>
    <scope>NUCLEOTIDE SEQUENCE [LARGE SCALE GENOMIC DNA]</scope>
    <source>
        <strain evidence="3 4">IMMIB RIV-2301</strain>
    </source>
</reference>
<keyword evidence="1" id="KW-0812">Transmembrane</keyword>
<proteinExistence type="predicted"/>
<dbReference type="STRING" id="401472.CUREI_04250"/>
<keyword evidence="1" id="KW-0472">Membrane</keyword>
<evidence type="ECO:0000313" key="4">
    <source>
        <dbReference type="Proteomes" id="UP000028939"/>
    </source>
</evidence>
<dbReference type="Pfam" id="PF02517">
    <property type="entry name" value="Rce1-like"/>
    <property type="match status" value="1"/>
</dbReference>
<feature type="transmembrane region" description="Helical" evidence="1">
    <location>
        <begin position="88"/>
        <end position="111"/>
    </location>
</feature>
<organism evidence="3 4">
    <name type="scientific">Corynebacterium ureicelerivorans</name>
    <dbReference type="NCBI Taxonomy" id="401472"/>
    <lineage>
        <taxon>Bacteria</taxon>
        <taxon>Bacillati</taxon>
        <taxon>Actinomycetota</taxon>
        <taxon>Actinomycetes</taxon>
        <taxon>Mycobacteriales</taxon>
        <taxon>Corynebacteriaceae</taxon>
        <taxon>Corynebacterium</taxon>
    </lineage>
</organism>
<evidence type="ECO:0000259" key="2">
    <source>
        <dbReference type="Pfam" id="PF02517"/>
    </source>
</evidence>
<dbReference type="InterPro" id="IPR052710">
    <property type="entry name" value="CAAX_protease"/>
</dbReference>
<dbReference type="RefSeq" id="WP_038610789.1">
    <property type="nucleotide sequence ID" value="NZ_CP009215.1"/>
</dbReference>
<dbReference type="InterPro" id="IPR003675">
    <property type="entry name" value="Rce1/LyrA-like_dom"/>
</dbReference>
<dbReference type="EMBL" id="CP009215">
    <property type="protein sequence ID" value="AIL96609.1"/>
    <property type="molecule type" value="Genomic_DNA"/>
</dbReference>
<dbReference type="GO" id="GO:0080120">
    <property type="term" value="P:CAAX-box protein maturation"/>
    <property type="evidence" value="ECO:0007669"/>
    <property type="project" value="UniProtKB-ARBA"/>
</dbReference>
<name>A0A077HK86_9CORY</name>
<dbReference type="PANTHER" id="PTHR36435">
    <property type="entry name" value="SLR1288 PROTEIN"/>
    <property type="match status" value="1"/>
</dbReference>
<dbReference type="KEGG" id="cuv:CUREI_04250"/>
<protein>
    <recommendedName>
        <fullName evidence="2">CAAX prenyl protease 2/Lysostaphin resistance protein A-like domain-containing protein</fullName>
    </recommendedName>
</protein>
<dbReference type="Proteomes" id="UP000028939">
    <property type="component" value="Chromosome"/>
</dbReference>
<dbReference type="OrthoDB" id="4948798at2"/>
<keyword evidence="1" id="KW-1133">Transmembrane helix</keyword>
<evidence type="ECO:0000313" key="3">
    <source>
        <dbReference type="EMBL" id="AIL96609.1"/>
    </source>
</evidence>
<accession>A0A077HK86</accession>
<dbReference type="GO" id="GO:0004175">
    <property type="term" value="F:endopeptidase activity"/>
    <property type="evidence" value="ECO:0007669"/>
    <property type="project" value="UniProtKB-ARBA"/>
</dbReference>
<feature type="domain" description="CAAX prenyl protease 2/Lysostaphin resistance protein A-like" evidence="2">
    <location>
        <begin position="128"/>
        <end position="215"/>
    </location>
</feature>
<dbReference type="HOGENOM" id="CLU_102485_0_0_11"/>
<sequence length="224" mass="23722">MTEHNAPQAPALRDALVGLACVVVADALLIAQAFVLLRLEVSRAVLLTLFPVLILVALAVPTIFLLRYLKRRGIPLGFHRLGAKGWHLLWEFPAAVLFAGAGAALIGPLVGLEPTGESVANDGSNLGIVLTLIAYLTVGPFLEEIVFRRLVMGYLDTVAPAAVSVIGSAILFGLAHIAPPAMLYTGLMGIALALSTRWHKSLWAGLILHFCNNLLVQAVVLGAI</sequence>